<dbReference type="Proteomes" id="UP001185331">
    <property type="component" value="Unassembled WGS sequence"/>
</dbReference>
<name>A0AAE4BM74_9DEIO</name>
<evidence type="ECO:0000313" key="2">
    <source>
        <dbReference type="EMBL" id="MDR6218212.1"/>
    </source>
</evidence>
<dbReference type="EMBL" id="JAVDQK010000004">
    <property type="protein sequence ID" value="MDR6218212.1"/>
    <property type="molecule type" value="Genomic_DNA"/>
</dbReference>
<comment type="caution">
    <text evidence="2">The sequence shown here is derived from an EMBL/GenBank/DDBJ whole genome shotgun (WGS) entry which is preliminary data.</text>
</comment>
<gene>
    <name evidence="2" type="ORF">J2Y00_001775</name>
</gene>
<organism evidence="2 3">
    <name type="scientific">Deinococcus soli</name>
    <name type="common">ex Cha et al. 2016</name>
    <dbReference type="NCBI Taxonomy" id="1309411"/>
    <lineage>
        <taxon>Bacteria</taxon>
        <taxon>Thermotogati</taxon>
        <taxon>Deinococcota</taxon>
        <taxon>Deinococci</taxon>
        <taxon>Deinococcales</taxon>
        <taxon>Deinococcaceae</taxon>
        <taxon>Deinococcus</taxon>
    </lineage>
</organism>
<dbReference type="RefSeq" id="WP_309854437.1">
    <property type="nucleotide sequence ID" value="NZ_JAVDQJ010000005.1"/>
</dbReference>
<proteinExistence type="predicted"/>
<reference evidence="2" key="1">
    <citation type="submission" date="2023-07" db="EMBL/GenBank/DDBJ databases">
        <title>Sorghum-associated microbial communities from plants grown in Nebraska, USA.</title>
        <authorList>
            <person name="Schachtman D."/>
        </authorList>
    </citation>
    <scope>NUCLEOTIDE SEQUENCE</scope>
    <source>
        <strain evidence="2">BE330</strain>
    </source>
</reference>
<sequence length="219" mass="22983">MHQQTLFPNAGGAHHPDTTPRDRQAAAHALLERDPAQHRELQALHLTFGAARVYRTPLGLLGAACTATPEAATRAAQNFLGLTRLLTLQGLRGLGKAHGAHLTPLPFITWHHELLSLPGPLTLLSEDGRVLRPAHPDVLTLGTCPHCAAEPVHVASGTVSGGTWQPGAPIGAPVIHVQTLRCPACARQFPPITLIGGDDGGLSAALRAAPHRASPLEIP</sequence>
<feature type="region of interest" description="Disordered" evidence="1">
    <location>
        <begin position="1"/>
        <end position="22"/>
    </location>
</feature>
<accession>A0AAE4BM74</accession>
<evidence type="ECO:0000313" key="3">
    <source>
        <dbReference type="Proteomes" id="UP001185331"/>
    </source>
</evidence>
<protein>
    <submittedName>
        <fullName evidence="2">Uncharacterized protein</fullName>
    </submittedName>
</protein>
<dbReference type="AlphaFoldDB" id="A0AAE4BM74"/>
<evidence type="ECO:0000256" key="1">
    <source>
        <dbReference type="SAM" id="MobiDB-lite"/>
    </source>
</evidence>